<reference evidence="1 2" key="1">
    <citation type="journal article" date="2019" name="Int. J. Syst. Evol. Microbiol.">
        <title>The Global Catalogue of Microorganisms (GCM) 10K type strain sequencing project: providing services to taxonomists for standard genome sequencing and annotation.</title>
        <authorList>
            <consortium name="The Broad Institute Genomics Platform"/>
            <consortium name="The Broad Institute Genome Sequencing Center for Infectious Disease"/>
            <person name="Wu L."/>
            <person name="Ma J."/>
        </authorList>
    </citation>
    <scope>NUCLEOTIDE SEQUENCE [LARGE SCALE GENOMIC DNA]</scope>
    <source>
        <strain evidence="1 2">JCM 14326</strain>
    </source>
</reference>
<accession>A0ABN2N874</accession>
<dbReference type="EMBL" id="BAAANL010000002">
    <property type="protein sequence ID" value="GAA1857198.1"/>
    <property type="molecule type" value="Genomic_DNA"/>
</dbReference>
<protein>
    <submittedName>
        <fullName evidence="1">Uncharacterized protein</fullName>
    </submittedName>
</protein>
<dbReference type="RefSeq" id="WP_344100807.1">
    <property type="nucleotide sequence ID" value="NZ_BAAANL010000002.1"/>
</dbReference>
<organism evidence="1 2">
    <name type="scientific">Myceligenerans crystallogenes</name>
    <dbReference type="NCBI Taxonomy" id="316335"/>
    <lineage>
        <taxon>Bacteria</taxon>
        <taxon>Bacillati</taxon>
        <taxon>Actinomycetota</taxon>
        <taxon>Actinomycetes</taxon>
        <taxon>Micrococcales</taxon>
        <taxon>Promicromonosporaceae</taxon>
        <taxon>Myceligenerans</taxon>
    </lineage>
</organism>
<sequence>MADPATAHGSTAATLALWEALGTTPPPAGGAVVLLARGAAPDLATACDLPLAVAAQAALAELRERTGPTLATVLDCAGCGDVLDVALALDALAAPAATPAEARVPAAGGDVVVRTPTTTDVLAALESDDPGTHLRERCEQWPPGADRADRAGLADRVADAAEALAGAAAARARVTCPGCGRETVADVDVVRLLAERVTEQASALLADVAELAGAFGWSEDEILAMSPWRRRAYLGLTRAGA</sequence>
<keyword evidence="2" id="KW-1185">Reference proteome</keyword>
<gene>
    <name evidence="1" type="ORF">GCM10009751_13180</name>
</gene>
<proteinExistence type="predicted"/>
<name>A0ABN2N874_9MICO</name>
<evidence type="ECO:0000313" key="2">
    <source>
        <dbReference type="Proteomes" id="UP001501094"/>
    </source>
</evidence>
<comment type="caution">
    <text evidence="1">The sequence shown here is derived from an EMBL/GenBank/DDBJ whole genome shotgun (WGS) entry which is preliminary data.</text>
</comment>
<dbReference type="Proteomes" id="UP001501094">
    <property type="component" value="Unassembled WGS sequence"/>
</dbReference>
<evidence type="ECO:0000313" key="1">
    <source>
        <dbReference type="EMBL" id="GAA1857198.1"/>
    </source>
</evidence>